<evidence type="ECO:0000256" key="14">
    <source>
        <dbReference type="RuleBase" id="RU004445"/>
    </source>
</evidence>
<comment type="cofactor">
    <cofactor evidence="2">
        <name>Mn(2+)</name>
        <dbReference type="ChEBI" id="CHEBI:29035"/>
    </cofactor>
</comment>
<evidence type="ECO:0000256" key="12">
    <source>
        <dbReference type="ARBA" id="ARBA00023304"/>
    </source>
</evidence>
<dbReference type="HAMAP" id="MF_01033">
    <property type="entry name" value="LeuB_type1"/>
    <property type="match status" value="1"/>
</dbReference>
<accession>A0ABW3SS28</accession>
<dbReference type="Pfam" id="PF00180">
    <property type="entry name" value="Iso_dh"/>
    <property type="match status" value="1"/>
</dbReference>
<dbReference type="Proteomes" id="UP001597094">
    <property type="component" value="Unassembled WGS sequence"/>
</dbReference>
<evidence type="ECO:0000256" key="7">
    <source>
        <dbReference type="ARBA" id="ARBA00022605"/>
    </source>
</evidence>
<keyword evidence="13" id="KW-0464">Manganese</keyword>
<evidence type="ECO:0000256" key="5">
    <source>
        <dbReference type="ARBA" id="ARBA00011738"/>
    </source>
</evidence>
<comment type="subcellular location">
    <subcellularLocation>
        <location evidence="13">Cytoplasm</location>
    </subcellularLocation>
</comment>
<keyword evidence="10 13" id="KW-0560">Oxidoreductase</keyword>
<reference evidence="17" key="1">
    <citation type="journal article" date="2019" name="Int. J. Syst. Evol. Microbiol.">
        <title>The Global Catalogue of Microorganisms (GCM) 10K type strain sequencing project: providing services to taxonomists for standard genome sequencing and annotation.</title>
        <authorList>
            <consortium name="The Broad Institute Genomics Platform"/>
            <consortium name="The Broad Institute Genome Sequencing Center for Infectious Disease"/>
            <person name="Wu L."/>
            <person name="Ma J."/>
        </authorList>
    </citation>
    <scope>NUCLEOTIDE SEQUENCE [LARGE SCALE GENOMIC DNA]</scope>
    <source>
        <strain evidence="17">JCM 31319</strain>
    </source>
</reference>
<feature type="binding site" evidence="13">
    <location>
        <position position="250"/>
    </location>
    <ligand>
        <name>Mg(2+)</name>
        <dbReference type="ChEBI" id="CHEBI:18420"/>
    </ligand>
</feature>
<dbReference type="PANTHER" id="PTHR42979">
    <property type="entry name" value="3-ISOPROPYLMALATE DEHYDROGENASE"/>
    <property type="match status" value="1"/>
</dbReference>
<gene>
    <name evidence="13 16" type="primary">leuB</name>
    <name evidence="16" type="ORF">ACFQ2O_15795</name>
</gene>
<comment type="caution">
    <text evidence="16">The sequence shown here is derived from an EMBL/GenBank/DDBJ whole genome shotgun (WGS) entry which is preliminary data.</text>
</comment>
<dbReference type="InterPro" id="IPR004429">
    <property type="entry name" value="Isopropylmalate_DH"/>
</dbReference>
<evidence type="ECO:0000256" key="10">
    <source>
        <dbReference type="ARBA" id="ARBA00023002"/>
    </source>
</evidence>
<dbReference type="RefSeq" id="WP_377529740.1">
    <property type="nucleotide sequence ID" value="NZ_JBHTLD010000163.1"/>
</dbReference>
<evidence type="ECO:0000256" key="6">
    <source>
        <dbReference type="ARBA" id="ARBA00022430"/>
    </source>
</evidence>
<keyword evidence="17" id="KW-1185">Reference proteome</keyword>
<proteinExistence type="inferred from homology"/>
<keyword evidence="12 13" id="KW-0100">Branched-chain amino acid biosynthesis</keyword>
<feature type="site" description="Important for catalysis" evidence="13">
    <location>
        <position position="145"/>
    </location>
</feature>
<feature type="domain" description="Isopropylmalate dehydrogenase-like" evidence="15">
    <location>
        <begin position="7"/>
        <end position="348"/>
    </location>
</feature>
<dbReference type="PANTHER" id="PTHR42979:SF1">
    <property type="entry name" value="3-ISOPROPYLMALATE DEHYDROGENASE"/>
    <property type="match status" value="1"/>
</dbReference>
<dbReference type="EC" id="1.1.1.85" evidence="13"/>
<evidence type="ECO:0000256" key="2">
    <source>
        <dbReference type="ARBA" id="ARBA00001936"/>
    </source>
</evidence>
<feature type="binding site" evidence="13">
    <location>
        <position position="138"/>
    </location>
    <ligand>
        <name>substrate</name>
    </ligand>
</feature>
<comment type="function">
    <text evidence="13 14">Catalyzes the oxidation of 3-carboxy-2-hydroxy-4-methylpentanoate (3-isopropylmalate) to 3-carboxy-4-methyl-2-oxopentanoate. The product decarboxylates to 4-methyl-2 oxopentanoate.</text>
</comment>
<evidence type="ECO:0000313" key="16">
    <source>
        <dbReference type="EMBL" id="MFD1187679.1"/>
    </source>
</evidence>
<dbReference type="Gene3D" id="3.40.718.10">
    <property type="entry name" value="Isopropylmalate Dehydrogenase"/>
    <property type="match status" value="1"/>
</dbReference>
<dbReference type="GO" id="GO:0003862">
    <property type="term" value="F:3-isopropylmalate dehydrogenase activity"/>
    <property type="evidence" value="ECO:0007669"/>
    <property type="project" value="UniProtKB-EC"/>
</dbReference>
<feature type="site" description="Important for catalysis" evidence="13">
    <location>
        <position position="190"/>
    </location>
</feature>
<name>A0ABW3SS28_9BACT</name>
<evidence type="ECO:0000256" key="11">
    <source>
        <dbReference type="ARBA" id="ARBA00023027"/>
    </source>
</evidence>
<feature type="binding site" evidence="13">
    <location>
        <position position="246"/>
    </location>
    <ligand>
        <name>Mg(2+)</name>
        <dbReference type="ChEBI" id="CHEBI:18420"/>
    </ligand>
</feature>
<dbReference type="PROSITE" id="PS00470">
    <property type="entry name" value="IDH_IMDH"/>
    <property type="match status" value="1"/>
</dbReference>
<feature type="binding site" evidence="13">
    <location>
        <position position="222"/>
    </location>
    <ligand>
        <name>substrate</name>
    </ligand>
</feature>
<evidence type="ECO:0000259" key="15">
    <source>
        <dbReference type="SMART" id="SM01329"/>
    </source>
</evidence>
<keyword evidence="9 13" id="KW-0460">Magnesium</keyword>
<sequence length="375" mass="40856">MDVLNKTIAVLPGDGIGPEVCREAVRVLEAVGEKFGHHFTFETHLMGACAIDATGEPLPTETLEACFEADAILLGAIGDPKYDNNPAAKVRPEQGLLKLRKSLGLFANVRPVTAYDVLLPHSPLKNDRIAGADMLFFRELTGGIYFGEKGRDENTAFDNCTYSRYEIARIAHLAFQAAQNRRKKLTLVDKANVLETSRLWREVVQEISLEYADVAVDYLFVDNAAMQLILNPRQFDVVLTENMFGDILSDEASVIAGSLGMLPSASVGERVALFEPIHGSYPQAKGKNIANPIAAILSAAMMLEHFELYQEAELMKQAVQEALDKKILTPDLAASGVAYGTEQVGTFIAYCVLDGAVDVALPHKVNMEVGLSTII</sequence>
<evidence type="ECO:0000256" key="3">
    <source>
        <dbReference type="ARBA" id="ARBA00004762"/>
    </source>
</evidence>
<evidence type="ECO:0000256" key="9">
    <source>
        <dbReference type="ARBA" id="ARBA00022842"/>
    </source>
</evidence>
<comment type="catalytic activity">
    <reaction evidence="1 13 14">
        <text>(2R,3S)-3-isopropylmalate + NAD(+) = 4-methyl-2-oxopentanoate + CO2 + NADH</text>
        <dbReference type="Rhea" id="RHEA:32271"/>
        <dbReference type="ChEBI" id="CHEBI:16526"/>
        <dbReference type="ChEBI" id="CHEBI:17865"/>
        <dbReference type="ChEBI" id="CHEBI:35121"/>
        <dbReference type="ChEBI" id="CHEBI:57540"/>
        <dbReference type="ChEBI" id="CHEBI:57945"/>
        <dbReference type="EC" id="1.1.1.85"/>
    </reaction>
</comment>
<keyword evidence="8 13" id="KW-0479">Metal-binding</keyword>
<evidence type="ECO:0000256" key="1">
    <source>
        <dbReference type="ARBA" id="ARBA00000624"/>
    </source>
</evidence>
<keyword evidence="7 13" id="KW-0028">Amino-acid biosynthesis</keyword>
<feature type="binding site" evidence="13">
    <location>
        <position position="100"/>
    </location>
    <ligand>
        <name>substrate</name>
    </ligand>
</feature>
<dbReference type="InterPro" id="IPR024084">
    <property type="entry name" value="IsoPropMal-DH-like_dom"/>
</dbReference>
<evidence type="ECO:0000313" key="17">
    <source>
        <dbReference type="Proteomes" id="UP001597094"/>
    </source>
</evidence>
<keyword evidence="6 13" id="KW-0432">Leucine biosynthesis</keyword>
<dbReference type="SMART" id="SM01329">
    <property type="entry name" value="Iso_dh"/>
    <property type="match status" value="1"/>
</dbReference>
<keyword evidence="13" id="KW-0963">Cytoplasm</keyword>
<comment type="caution">
    <text evidence="13">Lacks conserved residue(s) required for the propagation of feature annotation.</text>
</comment>
<dbReference type="NCBIfam" id="TIGR00169">
    <property type="entry name" value="leuB"/>
    <property type="match status" value="1"/>
</dbReference>
<evidence type="ECO:0000256" key="8">
    <source>
        <dbReference type="ARBA" id="ARBA00022723"/>
    </source>
</evidence>
<keyword evidence="11 13" id="KW-0520">NAD</keyword>
<dbReference type="EMBL" id="JBHTLD010000163">
    <property type="protein sequence ID" value="MFD1187679.1"/>
    <property type="molecule type" value="Genomic_DNA"/>
</dbReference>
<evidence type="ECO:0000256" key="4">
    <source>
        <dbReference type="ARBA" id="ARBA00008319"/>
    </source>
</evidence>
<feature type="binding site" evidence="13">
    <location>
        <position position="110"/>
    </location>
    <ligand>
        <name>substrate</name>
    </ligand>
</feature>
<protein>
    <recommendedName>
        <fullName evidence="13">3-isopropylmalate dehydrogenase</fullName>
        <ecNumber evidence="13">1.1.1.85</ecNumber>
    </recommendedName>
    <alternativeName>
        <fullName evidence="13">3-IPM-DH</fullName>
    </alternativeName>
    <alternativeName>
        <fullName evidence="13">Beta-IPM dehydrogenase</fullName>
        <shortName evidence="13">IMDH</shortName>
    </alternativeName>
</protein>
<feature type="binding site" evidence="13">
    <location>
        <position position="222"/>
    </location>
    <ligand>
        <name>Mg(2+)</name>
        <dbReference type="ChEBI" id="CHEBI:18420"/>
    </ligand>
</feature>
<comment type="similarity">
    <text evidence="4 13">Belongs to the isocitrate and isopropylmalate dehydrogenases family. LeuB type 1 subfamily.</text>
</comment>
<dbReference type="InterPro" id="IPR019818">
    <property type="entry name" value="IsoCit/isopropylmalate_DH_CS"/>
</dbReference>
<comment type="cofactor">
    <cofactor evidence="13 14">
        <name>Mg(2+)</name>
        <dbReference type="ChEBI" id="CHEBI:18420"/>
    </cofactor>
    <cofactor evidence="13 14">
        <name>Mn(2+)</name>
        <dbReference type="ChEBI" id="CHEBI:29035"/>
    </cofactor>
    <text evidence="13 14">Binds 1 Mg(2+) or Mn(2+) ion per subunit.</text>
</comment>
<evidence type="ECO:0000256" key="13">
    <source>
        <dbReference type="HAMAP-Rule" id="MF_01033"/>
    </source>
</evidence>
<dbReference type="SUPFAM" id="SSF53659">
    <property type="entry name" value="Isocitrate/Isopropylmalate dehydrogenase-like"/>
    <property type="match status" value="1"/>
</dbReference>
<comment type="pathway">
    <text evidence="3 13 14">Amino-acid biosynthesis; L-leucine biosynthesis; L-leucine from 3-methyl-2-oxobutanoate: step 3/4.</text>
</comment>
<organism evidence="16 17">
    <name type="scientific">Pontibacter rugosus</name>
    <dbReference type="NCBI Taxonomy" id="1745966"/>
    <lineage>
        <taxon>Bacteria</taxon>
        <taxon>Pseudomonadati</taxon>
        <taxon>Bacteroidota</taxon>
        <taxon>Cytophagia</taxon>
        <taxon>Cytophagales</taxon>
        <taxon>Hymenobacteraceae</taxon>
        <taxon>Pontibacter</taxon>
    </lineage>
</organism>
<comment type="subunit">
    <text evidence="5 13 14">Homodimer.</text>
</comment>